<evidence type="ECO:0000313" key="2">
    <source>
        <dbReference type="Proteomes" id="UP001302257"/>
    </source>
</evidence>
<organism evidence="1 2">
    <name type="scientific">Rhodoferax mekongensis</name>
    <dbReference type="NCBI Taxonomy" id="3068341"/>
    <lineage>
        <taxon>Bacteria</taxon>
        <taxon>Pseudomonadati</taxon>
        <taxon>Pseudomonadota</taxon>
        <taxon>Betaproteobacteria</taxon>
        <taxon>Burkholderiales</taxon>
        <taxon>Comamonadaceae</taxon>
        <taxon>Rhodoferax</taxon>
    </lineage>
</organism>
<dbReference type="Proteomes" id="UP001302257">
    <property type="component" value="Chromosome"/>
</dbReference>
<dbReference type="RefSeq" id="WP_313868757.1">
    <property type="nucleotide sequence ID" value="NZ_CP132507.1"/>
</dbReference>
<sequence>MSDEATQNSTQNEAEAPVDTAQTAIQTVATTSDILTDVAIVSAASLGDTVVADTGVTGSTELVGSTEAAVVTEPGGPAVIIEPTIGRMVWLRPDAALIAARGINMVDSDPETAQPLSAQIVYVHDSYTVNLAGYDQYGYPFTATRVTLLTGNELTRPEGTYAEWMGYQLAQATKIAA</sequence>
<name>A0ABZ0B335_9BURK</name>
<keyword evidence="2" id="KW-1185">Reference proteome</keyword>
<accession>A0ABZ0B335</accession>
<protein>
    <submittedName>
        <fullName evidence="1">Uncharacterized protein</fullName>
    </submittedName>
</protein>
<reference evidence="1 2" key="1">
    <citation type="submission" date="2023-08" db="EMBL/GenBank/DDBJ databases">
        <title>Rhodoferax potami sp. nov. and Rhodoferax mekongensis sp. nov., isolated from the Mekong River in Thailand.</title>
        <authorList>
            <person name="Kitikhun S."/>
            <person name="Charoenyingcharoen P."/>
            <person name="Siriarchawattana P."/>
            <person name="Likhitrattanapisal S."/>
            <person name="Nilsakha T."/>
            <person name="Chanpet A."/>
            <person name="Rattanawaree P."/>
            <person name="Ingsriswang S."/>
        </authorList>
    </citation>
    <scope>NUCLEOTIDE SEQUENCE [LARGE SCALE GENOMIC DNA]</scope>
    <source>
        <strain evidence="1 2">TBRC 17307</strain>
    </source>
</reference>
<evidence type="ECO:0000313" key="1">
    <source>
        <dbReference type="EMBL" id="WNO06035.1"/>
    </source>
</evidence>
<dbReference type="EMBL" id="CP132507">
    <property type="protein sequence ID" value="WNO06035.1"/>
    <property type="molecule type" value="Genomic_DNA"/>
</dbReference>
<proteinExistence type="predicted"/>
<gene>
    <name evidence="1" type="ORF">RAN89_06290</name>
</gene>